<feature type="signal peptide" evidence="1">
    <location>
        <begin position="1"/>
        <end position="21"/>
    </location>
</feature>
<dbReference type="EMBL" id="JARBHB010000001">
    <property type="protein sequence ID" value="KAJ8898056.1"/>
    <property type="molecule type" value="Genomic_DNA"/>
</dbReference>
<feature type="non-terminal residue" evidence="2">
    <location>
        <position position="218"/>
    </location>
</feature>
<evidence type="ECO:0000256" key="1">
    <source>
        <dbReference type="SAM" id="SignalP"/>
    </source>
</evidence>
<name>A0ABQ9INY8_9NEOP</name>
<protein>
    <submittedName>
        <fullName evidence="2">Uncharacterized protein</fullName>
    </submittedName>
</protein>
<reference evidence="2 3" key="1">
    <citation type="submission" date="2023-02" db="EMBL/GenBank/DDBJ databases">
        <title>LHISI_Scaffold_Assembly.</title>
        <authorList>
            <person name="Stuart O.P."/>
            <person name="Cleave R."/>
            <person name="Magrath M.J.L."/>
            <person name="Mikheyev A.S."/>
        </authorList>
    </citation>
    <scope>NUCLEOTIDE SEQUENCE [LARGE SCALE GENOMIC DNA]</scope>
    <source>
        <strain evidence="2">Daus_M_001</strain>
        <tissue evidence="2">Leg muscle</tissue>
    </source>
</reference>
<accession>A0ABQ9INY8</accession>
<dbReference type="Proteomes" id="UP001159363">
    <property type="component" value="Chromosome 1"/>
</dbReference>
<organism evidence="2 3">
    <name type="scientific">Dryococelus australis</name>
    <dbReference type="NCBI Taxonomy" id="614101"/>
    <lineage>
        <taxon>Eukaryota</taxon>
        <taxon>Metazoa</taxon>
        <taxon>Ecdysozoa</taxon>
        <taxon>Arthropoda</taxon>
        <taxon>Hexapoda</taxon>
        <taxon>Insecta</taxon>
        <taxon>Pterygota</taxon>
        <taxon>Neoptera</taxon>
        <taxon>Polyneoptera</taxon>
        <taxon>Phasmatodea</taxon>
        <taxon>Verophasmatodea</taxon>
        <taxon>Anareolatae</taxon>
        <taxon>Phasmatidae</taxon>
        <taxon>Eurycanthinae</taxon>
        <taxon>Dryococelus</taxon>
    </lineage>
</organism>
<keyword evidence="3" id="KW-1185">Reference proteome</keyword>
<feature type="chain" id="PRO_5045632308" evidence="1">
    <location>
        <begin position="22"/>
        <end position="218"/>
    </location>
</feature>
<keyword evidence="1" id="KW-0732">Signal</keyword>
<evidence type="ECO:0000313" key="2">
    <source>
        <dbReference type="EMBL" id="KAJ8898056.1"/>
    </source>
</evidence>
<sequence>MHFAFTLHWVVVIRFLMKNNSQLGVELQTNRFCFEKEISWTTSDGNMTGKCGCCENFVWNSAQRSKNVLLQNYDCTRTDRKRFRNCATLYLHFLQNRWFSSCLSGDVCFHLSDMENVWFQQDDAPPHISCHFLGILREMFPGHVVAMQGYIRWSPLLLDLTQISKIPGVPTPSPHIGRSEVGNNPQNCCHSTLNNLQGNGKLLRKTQSVYQQWRLPLD</sequence>
<proteinExistence type="predicted"/>
<gene>
    <name evidence="2" type="ORF">PR048_003416</name>
</gene>
<evidence type="ECO:0000313" key="3">
    <source>
        <dbReference type="Proteomes" id="UP001159363"/>
    </source>
</evidence>
<comment type="caution">
    <text evidence="2">The sequence shown here is derived from an EMBL/GenBank/DDBJ whole genome shotgun (WGS) entry which is preliminary data.</text>
</comment>